<dbReference type="PANTHER" id="PTHR41771:SF1">
    <property type="entry name" value="MEMBRANE PROTEIN"/>
    <property type="match status" value="1"/>
</dbReference>
<evidence type="ECO:0000313" key="3">
    <source>
        <dbReference type="Proteomes" id="UP000824180"/>
    </source>
</evidence>
<gene>
    <name evidence="2" type="ORF">H9843_05865</name>
</gene>
<proteinExistence type="predicted"/>
<dbReference type="InterPro" id="IPR014564">
    <property type="entry name" value="UCP031503_TM"/>
</dbReference>
<dbReference type="Pfam" id="PF07907">
    <property type="entry name" value="YibE_F"/>
    <property type="match status" value="1"/>
</dbReference>
<feature type="transmembrane region" description="Helical" evidence="1">
    <location>
        <begin position="36"/>
        <end position="67"/>
    </location>
</feature>
<feature type="transmembrane region" description="Helical" evidence="1">
    <location>
        <begin position="224"/>
        <end position="243"/>
    </location>
</feature>
<keyword evidence="1" id="KW-0812">Transmembrane</keyword>
<dbReference type="PIRSF" id="PIRSF031503">
    <property type="entry name" value="UCP031503_mp"/>
    <property type="match status" value="1"/>
</dbReference>
<keyword evidence="1" id="KW-1133">Transmembrane helix</keyword>
<comment type="caution">
    <text evidence="2">The sequence shown here is derived from an EMBL/GenBank/DDBJ whole genome shotgun (WGS) entry which is preliminary data.</text>
</comment>
<organism evidence="2 3">
    <name type="scientific">Candidatus Limosilactobacillus merdavium</name>
    <dbReference type="NCBI Taxonomy" id="2838651"/>
    <lineage>
        <taxon>Bacteria</taxon>
        <taxon>Bacillati</taxon>
        <taxon>Bacillota</taxon>
        <taxon>Bacilli</taxon>
        <taxon>Lactobacillales</taxon>
        <taxon>Lactobacillaceae</taxon>
        <taxon>Limosilactobacillus</taxon>
    </lineage>
</organism>
<sequence length="257" mass="28002">MSAIYALGLVLLCLMVLVGGKQGWRSFLSLLLNFGFLFFAIVLIEFHVPPIFVTATTGIIILAITIFMGEDDLRTTVTAFYSSLIVLVILIFLILFISHWAMVQGFGAEDSDDLEGMSILIGISYLKVSVTAIVISTLGAIAEAAMAISAGLTEILETHPQISNTRLIEGGMGIGQQIIGTTLNTLFFGFFGGFLSLFIWFAGLHYSFGTIFNNKIFVAELIEILISFLGVLLTVPITSLVMVKRRNQVIDKSSETK</sequence>
<feature type="transmembrane region" description="Helical" evidence="1">
    <location>
        <begin position="79"/>
        <end position="99"/>
    </location>
</feature>
<reference evidence="2" key="1">
    <citation type="journal article" date="2021" name="PeerJ">
        <title>Extensive microbial diversity within the chicken gut microbiome revealed by metagenomics and culture.</title>
        <authorList>
            <person name="Gilroy R."/>
            <person name="Ravi A."/>
            <person name="Getino M."/>
            <person name="Pursley I."/>
            <person name="Horton D.L."/>
            <person name="Alikhan N.F."/>
            <person name="Baker D."/>
            <person name="Gharbi K."/>
            <person name="Hall N."/>
            <person name="Watson M."/>
            <person name="Adriaenssens E.M."/>
            <person name="Foster-Nyarko E."/>
            <person name="Jarju S."/>
            <person name="Secka A."/>
            <person name="Antonio M."/>
            <person name="Oren A."/>
            <person name="Chaudhuri R.R."/>
            <person name="La Ragione R."/>
            <person name="Hildebrand F."/>
            <person name="Pallen M.J."/>
        </authorList>
    </citation>
    <scope>NUCLEOTIDE SEQUENCE</scope>
    <source>
        <strain evidence="2">876</strain>
    </source>
</reference>
<keyword evidence="1" id="KW-0472">Membrane</keyword>
<evidence type="ECO:0000256" key="1">
    <source>
        <dbReference type="SAM" id="Phobius"/>
    </source>
</evidence>
<name>A0A9E2KVB6_9LACO</name>
<evidence type="ECO:0000313" key="2">
    <source>
        <dbReference type="EMBL" id="MBU3830401.1"/>
    </source>
</evidence>
<dbReference type="InterPro" id="IPR012507">
    <property type="entry name" value="YibE_F"/>
</dbReference>
<dbReference type="EMBL" id="JAHLFK010000061">
    <property type="protein sequence ID" value="MBU3830401.1"/>
    <property type="molecule type" value="Genomic_DNA"/>
</dbReference>
<feature type="transmembrane region" description="Helical" evidence="1">
    <location>
        <begin position="119"/>
        <end position="142"/>
    </location>
</feature>
<dbReference type="Proteomes" id="UP000824180">
    <property type="component" value="Unassembled WGS sequence"/>
</dbReference>
<reference evidence="2" key="2">
    <citation type="submission" date="2021-04" db="EMBL/GenBank/DDBJ databases">
        <authorList>
            <person name="Gilroy R."/>
        </authorList>
    </citation>
    <scope>NUCLEOTIDE SEQUENCE</scope>
    <source>
        <strain evidence="2">876</strain>
    </source>
</reference>
<protein>
    <submittedName>
        <fullName evidence="2">YibE/F family protein</fullName>
    </submittedName>
</protein>
<dbReference type="PANTHER" id="PTHR41771">
    <property type="entry name" value="MEMBRANE PROTEIN-RELATED"/>
    <property type="match status" value="1"/>
</dbReference>
<feature type="transmembrane region" description="Helical" evidence="1">
    <location>
        <begin position="186"/>
        <end position="204"/>
    </location>
</feature>
<accession>A0A9E2KVB6</accession>
<dbReference type="AlphaFoldDB" id="A0A9E2KVB6"/>